<dbReference type="Pfam" id="PF00107">
    <property type="entry name" value="ADH_zinc_N"/>
    <property type="match status" value="1"/>
</dbReference>
<dbReference type="SUPFAM" id="SSF50129">
    <property type="entry name" value="GroES-like"/>
    <property type="match status" value="2"/>
</dbReference>
<dbReference type="InterPro" id="IPR013149">
    <property type="entry name" value="ADH-like_C"/>
</dbReference>
<evidence type="ECO:0000256" key="1">
    <source>
        <dbReference type="ARBA" id="ARBA00001947"/>
    </source>
</evidence>
<dbReference type="SMART" id="SM00829">
    <property type="entry name" value="PKS_ER"/>
    <property type="match status" value="1"/>
</dbReference>
<dbReference type="PANTHER" id="PTHR43880">
    <property type="entry name" value="ALCOHOL DEHYDROGENASE"/>
    <property type="match status" value="1"/>
</dbReference>
<dbReference type="SUPFAM" id="SSF51735">
    <property type="entry name" value="NAD(P)-binding Rossmann-fold domains"/>
    <property type="match status" value="1"/>
</dbReference>
<dbReference type="InterPro" id="IPR020843">
    <property type="entry name" value="ER"/>
</dbReference>
<comment type="caution">
    <text evidence="8">The sequence shown here is derived from an EMBL/GenBank/DDBJ whole genome shotgun (WGS) entry which is preliminary data.</text>
</comment>
<dbReference type="InterPro" id="IPR036291">
    <property type="entry name" value="NAD(P)-bd_dom_sf"/>
</dbReference>
<evidence type="ECO:0000256" key="3">
    <source>
        <dbReference type="ARBA" id="ARBA00022833"/>
    </source>
</evidence>
<evidence type="ECO:0000256" key="5">
    <source>
        <dbReference type="ARBA" id="ARBA00023027"/>
    </source>
</evidence>
<keyword evidence="4" id="KW-0560">Oxidoreductase</keyword>
<name>A0A6B0YVL8_9CHLR</name>
<evidence type="ECO:0000256" key="4">
    <source>
        <dbReference type="ARBA" id="ARBA00023002"/>
    </source>
</evidence>
<keyword evidence="3 6" id="KW-0862">Zinc</keyword>
<dbReference type="Gene3D" id="3.90.180.10">
    <property type="entry name" value="Medium-chain alcohol dehydrogenases, catalytic domain"/>
    <property type="match status" value="1"/>
</dbReference>
<dbReference type="GO" id="GO:0046294">
    <property type="term" value="P:formaldehyde catabolic process"/>
    <property type="evidence" value="ECO:0007669"/>
    <property type="project" value="TreeGrafter"/>
</dbReference>
<dbReference type="GO" id="GO:0005829">
    <property type="term" value="C:cytosol"/>
    <property type="evidence" value="ECO:0007669"/>
    <property type="project" value="TreeGrafter"/>
</dbReference>
<evidence type="ECO:0000256" key="6">
    <source>
        <dbReference type="RuleBase" id="RU361277"/>
    </source>
</evidence>
<organism evidence="8">
    <name type="scientific">Caldilineaceae bacterium SB0664_bin_27</name>
    <dbReference type="NCBI Taxonomy" id="2605260"/>
    <lineage>
        <taxon>Bacteria</taxon>
        <taxon>Bacillati</taxon>
        <taxon>Chloroflexota</taxon>
        <taxon>Caldilineae</taxon>
        <taxon>Caldilineales</taxon>
        <taxon>Caldilineaceae</taxon>
    </lineage>
</organism>
<dbReference type="AlphaFoldDB" id="A0A6B0YVL8"/>
<proteinExistence type="inferred from homology"/>
<dbReference type="InterPro" id="IPR002328">
    <property type="entry name" value="ADH_Zn_CS"/>
</dbReference>
<dbReference type="CDD" id="cd08279">
    <property type="entry name" value="Zn_ADH_class_III"/>
    <property type="match status" value="1"/>
</dbReference>
<accession>A0A6B0YVL8</accession>
<dbReference type="PANTHER" id="PTHR43880:SF12">
    <property type="entry name" value="ALCOHOL DEHYDROGENASE CLASS-3"/>
    <property type="match status" value="1"/>
</dbReference>
<comment type="similarity">
    <text evidence="6">Belongs to the zinc-containing alcohol dehydrogenase family.</text>
</comment>
<sequence length="355" mass="38273">MKAAIMYEAHAPVAVKDVELEEPEFGEVLLDIVGAGVCHSDYHYVTDHRTPKRLPWLLGHEGAGVVRAVGEGVRDFAPGDKIILSLDAMCGSCRNCTNGRPALCETHRMEPVSRYRQDGEPIYHVRPTFVEQTLALADACVKVPDDTQLEQACLISCGVITGIGAVVNRAQVETGASMAVFGCGGVGLNVIQGGVLAAAGKIIAVDTVDYKLELAEQMGATHFINSAKEDPVQRIAEITGGGADYAFEVVGFPAIVRQAIDSVRMTGTAVVVGVQPTGQDVSVEGWHLLEDRTLMGAFHGAARPRVDFLWILELYKQGKIKLDELISRYRPLDEINEAFADMKAGKVARSVLVFD</sequence>
<dbReference type="GO" id="GO:0051903">
    <property type="term" value="F:S-(hydroxymethyl)glutathione dehydrogenase [NAD(P)+] activity"/>
    <property type="evidence" value="ECO:0007669"/>
    <property type="project" value="TreeGrafter"/>
</dbReference>
<keyword evidence="2 6" id="KW-0479">Metal-binding</keyword>
<dbReference type="FunFam" id="3.40.50.720:FF:000003">
    <property type="entry name" value="S-(hydroxymethyl)glutathione dehydrogenase"/>
    <property type="match status" value="1"/>
</dbReference>
<dbReference type="InterPro" id="IPR013154">
    <property type="entry name" value="ADH-like_N"/>
</dbReference>
<dbReference type="Gene3D" id="3.40.50.720">
    <property type="entry name" value="NAD(P)-binding Rossmann-like Domain"/>
    <property type="match status" value="1"/>
</dbReference>
<dbReference type="InterPro" id="IPR011032">
    <property type="entry name" value="GroES-like_sf"/>
</dbReference>
<keyword evidence="5" id="KW-0520">NAD</keyword>
<evidence type="ECO:0000259" key="7">
    <source>
        <dbReference type="SMART" id="SM00829"/>
    </source>
</evidence>
<comment type="cofactor">
    <cofactor evidence="1 6">
        <name>Zn(2+)</name>
        <dbReference type="ChEBI" id="CHEBI:29105"/>
    </cofactor>
</comment>
<dbReference type="Pfam" id="PF08240">
    <property type="entry name" value="ADH_N"/>
    <property type="match status" value="1"/>
</dbReference>
<dbReference type="PROSITE" id="PS00059">
    <property type="entry name" value="ADH_ZINC"/>
    <property type="match status" value="1"/>
</dbReference>
<evidence type="ECO:0000313" key="8">
    <source>
        <dbReference type="EMBL" id="MXY94059.1"/>
    </source>
</evidence>
<gene>
    <name evidence="8" type="ORF">F4Y42_11515</name>
</gene>
<evidence type="ECO:0000256" key="2">
    <source>
        <dbReference type="ARBA" id="ARBA00022723"/>
    </source>
</evidence>
<reference evidence="8" key="1">
    <citation type="submission" date="2019-09" db="EMBL/GenBank/DDBJ databases">
        <title>Characterisation of the sponge microbiome using genome-centric metagenomics.</title>
        <authorList>
            <person name="Engelberts J.P."/>
            <person name="Robbins S.J."/>
            <person name="De Goeij J.M."/>
            <person name="Aranda M."/>
            <person name="Bell S.C."/>
            <person name="Webster N.S."/>
        </authorList>
    </citation>
    <scope>NUCLEOTIDE SEQUENCE</scope>
    <source>
        <strain evidence="8">SB0664_bin_27</strain>
    </source>
</reference>
<protein>
    <submittedName>
        <fullName evidence="8">Zn-dependent alcohol dehydrogenase</fullName>
    </submittedName>
</protein>
<dbReference type="EMBL" id="VXRG01000097">
    <property type="protein sequence ID" value="MXY94059.1"/>
    <property type="molecule type" value="Genomic_DNA"/>
</dbReference>
<dbReference type="GO" id="GO:0008270">
    <property type="term" value="F:zinc ion binding"/>
    <property type="evidence" value="ECO:0007669"/>
    <property type="project" value="InterPro"/>
</dbReference>
<feature type="domain" description="Enoyl reductase (ER)" evidence="7">
    <location>
        <begin position="8"/>
        <end position="352"/>
    </location>
</feature>